<dbReference type="InterPro" id="IPR029016">
    <property type="entry name" value="GAF-like_dom_sf"/>
</dbReference>
<comment type="caution">
    <text evidence="6">The sequence shown here is derived from an EMBL/GenBank/DDBJ whole genome shotgun (WGS) entry which is preliminary data.</text>
</comment>
<evidence type="ECO:0000259" key="5">
    <source>
        <dbReference type="PROSITE" id="PS51078"/>
    </source>
</evidence>
<evidence type="ECO:0000256" key="2">
    <source>
        <dbReference type="ARBA" id="ARBA00023125"/>
    </source>
</evidence>
<gene>
    <name evidence="6" type="ORF">RFM27_05485</name>
</gene>
<dbReference type="InterPro" id="IPR050707">
    <property type="entry name" value="HTH_MetabolicPath_Reg"/>
</dbReference>
<dbReference type="SUPFAM" id="SSF46785">
    <property type="entry name" value="Winged helix' DNA-binding domain"/>
    <property type="match status" value="1"/>
</dbReference>
<dbReference type="RefSeq" id="WP_320315935.1">
    <property type="nucleotide sequence ID" value="NZ_JAVIIX010000003.1"/>
</dbReference>
<dbReference type="Gene3D" id="1.10.10.10">
    <property type="entry name" value="Winged helix-like DNA-binding domain superfamily/Winged helix DNA-binding domain"/>
    <property type="match status" value="1"/>
</dbReference>
<name>A0ABU4XBW5_9HYPH</name>
<evidence type="ECO:0000256" key="1">
    <source>
        <dbReference type="ARBA" id="ARBA00023015"/>
    </source>
</evidence>
<dbReference type="InterPro" id="IPR036388">
    <property type="entry name" value="WH-like_DNA-bd_sf"/>
</dbReference>
<evidence type="ECO:0000256" key="3">
    <source>
        <dbReference type="ARBA" id="ARBA00023163"/>
    </source>
</evidence>
<dbReference type="PROSITE" id="PS51077">
    <property type="entry name" value="HTH_ICLR"/>
    <property type="match status" value="1"/>
</dbReference>
<keyword evidence="3" id="KW-0804">Transcription</keyword>
<dbReference type="PANTHER" id="PTHR30136:SF7">
    <property type="entry name" value="HTH-TYPE TRANSCRIPTIONAL REGULATOR KDGR-RELATED"/>
    <property type="match status" value="1"/>
</dbReference>
<dbReference type="Pfam" id="PF09339">
    <property type="entry name" value="HTH_IclR"/>
    <property type="match status" value="1"/>
</dbReference>
<dbReference type="InterPro" id="IPR036390">
    <property type="entry name" value="WH_DNA-bd_sf"/>
</dbReference>
<dbReference type="SMART" id="SM00346">
    <property type="entry name" value="HTH_ICLR"/>
    <property type="match status" value="1"/>
</dbReference>
<evidence type="ECO:0000313" key="6">
    <source>
        <dbReference type="EMBL" id="MDX8471518.1"/>
    </source>
</evidence>
<keyword evidence="7" id="KW-1185">Reference proteome</keyword>
<accession>A0ABU4XBW5</accession>
<evidence type="ECO:0000313" key="7">
    <source>
        <dbReference type="Proteomes" id="UP001271780"/>
    </source>
</evidence>
<dbReference type="Proteomes" id="UP001271780">
    <property type="component" value="Unassembled WGS sequence"/>
</dbReference>
<keyword evidence="2" id="KW-0238">DNA-binding</keyword>
<proteinExistence type="predicted"/>
<dbReference type="Gene3D" id="3.30.450.40">
    <property type="match status" value="1"/>
</dbReference>
<dbReference type="EMBL" id="JAVIIZ010000002">
    <property type="protein sequence ID" value="MDX8471518.1"/>
    <property type="molecule type" value="Genomic_DNA"/>
</dbReference>
<dbReference type="Pfam" id="PF01614">
    <property type="entry name" value="IclR_C"/>
    <property type="match status" value="1"/>
</dbReference>
<dbReference type="InterPro" id="IPR005471">
    <property type="entry name" value="Tscrpt_reg_IclR_N"/>
</dbReference>
<evidence type="ECO:0000259" key="4">
    <source>
        <dbReference type="PROSITE" id="PS51077"/>
    </source>
</evidence>
<dbReference type="InterPro" id="IPR014757">
    <property type="entry name" value="Tscrpt_reg_IclR_C"/>
</dbReference>
<feature type="domain" description="IclR-ED" evidence="5">
    <location>
        <begin position="77"/>
        <end position="255"/>
    </location>
</feature>
<organism evidence="6 7">
    <name type="scientific">Mesorhizobium dulcispinae</name>
    <dbReference type="NCBI Taxonomy" id="3072316"/>
    <lineage>
        <taxon>Bacteria</taxon>
        <taxon>Pseudomonadati</taxon>
        <taxon>Pseudomonadota</taxon>
        <taxon>Alphaproteobacteria</taxon>
        <taxon>Hyphomicrobiales</taxon>
        <taxon>Phyllobacteriaceae</taxon>
        <taxon>Mesorhizobium</taxon>
    </lineage>
</organism>
<keyword evidence="1" id="KW-0805">Transcription regulation</keyword>
<feature type="domain" description="HTH iclR-type" evidence="4">
    <location>
        <begin position="14"/>
        <end position="83"/>
    </location>
</feature>
<reference evidence="6 7" key="1">
    <citation type="submission" date="2023-08" db="EMBL/GenBank/DDBJ databases">
        <title>Implementing the SeqCode for naming new Mesorhizobium species isolated from Vachellia karroo root nodules.</title>
        <authorList>
            <person name="Van Lill M."/>
        </authorList>
    </citation>
    <scope>NUCLEOTIDE SEQUENCE [LARGE SCALE GENOMIC DNA]</scope>
    <source>
        <strain evidence="6 7">VK23A</strain>
    </source>
</reference>
<dbReference type="SUPFAM" id="SSF55781">
    <property type="entry name" value="GAF domain-like"/>
    <property type="match status" value="1"/>
</dbReference>
<dbReference type="PANTHER" id="PTHR30136">
    <property type="entry name" value="HELIX-TURN-HELIX TRANSCRIPTIONAL REGULATOR, ICLR FAMILY"/>
    <property type="match status" value="1"/>
</dbReference>
<dbReference type="PROSITE" id="PS51078">
    <property type="entry name" value="ICLR_ED"/>
    <property type="match status" value="1"/>
</dbReference>
<sequence length="255" mass="28137">MSDDELNEEKSYSAPALEKGLDILESLAERASAVSLRDLATRLGKSKNEIFRMIHVLIARGYVQRDAETEELSLTNKLFALGLQTPQSRTLLEVALPEMKKLAEEVDQAPHLVVVHKGRTVIIGHIPTNSDVTFNLHLGYGRPASEATTGKVIMAFQTDDKRRQMFGDCDRYGGMTIDRNALQSALDEIRGSGHVLGKSTDFVGITDICCPVLDAEGHAVASIIIPHVDRVRENPDHTNVLNAVKRACERIKSRL</sequence>
<protein>
    <submittedName>
        <fullName evidence="6">IclR family transcriptional regulator</fullName>
    </submittedName>
</protein>